<evidence type="ECO:0000313" key="3">
    <source>
        <dbReference type="Proteomes" id="UP000839052"/>
    </source>
</evidence>
<name>A0ABM8Z2D1_9PROT</name>
<keyword evidence="3" id="KW-1185">Reference proteome</keyword>
<sequence>MIQLSICIPTYNFGKFIGLTLDSLLPQVCSGVEVIVLDGGSIDDTADVVSIRQREYPMLTYHHQNFRGGIDRDIEKVVSMAQGQYCWLFSADDIMLPGAVNKILEAIKSNYDVYICEHVLCNLKMDPIRKHPPFNKMSGSRLFNLGEASQRKEYFRSARTSEAFFSFLSGPIFKKTIWDSASIPESFRDTCWIVAGHLLSMVSKGLTVNYLGETLLHKRGENDSFSDRGMVNRYRIAIEAFHHVGNSLFGKFSEEAFHIRRVLQLDIPVRYLMLAKLRATENQDREGIKVLNRLVIMHYADPSLSNWMKYALYKTAFPFTIKMYLDFKKLWRKT</sequence>
<dbReference type="CDD" id="cd00761">
    <property type="entry name" value="Glyco_tranf_GTA_type"/>
    <property type="match status" value="1"/>
</dbReference>
<dbReference type="Gene3D" id="3.90.550.10">
    <property type="entry name" value="Spore Coat Polysaccharide Biosynthesis Protein SpsA, Chain A"/>
    <property type="match status" value="1"/>
</dbReference>
<dbReference type="SUPFAM" id="SSF53448">
    <property type="entry name" value="Nucleotide-diphospho-sugar transferases"/>
    <property type="match status" value="1"/>
</dbReference>
<dbReference type="Pfam" id="PF00535">
    <property type="entry name" value="Glycos_transf_2"/>
    <property type="match status" value="1"/>
</dbReference>
<dbReference type="GO" id="GO:0016740">
    <property type="term" value="F:transferase activity"/>
    <property type="evidence" value="ECO:0007669"/>
    <property type="project" value="UniProtKB-KW"/>
</dbReference>
<protein>
    <submittedName>
        <fullName evidence="2">Glycosyl transferase</fullName>
    </submittedName>
</protein>
<dbReference type="PANTHER" id="PTHR22916:SF3">
    <property type="entry name" value="UDP-GLCNAC:BETAGAL BETA-1,3-N-ACETYLGLUCOSAMINYLTRANSFERASE-LIKE PROTEIN 1"/>
    <property type="match status" value="1"/>
</dbReference>
<dbReference type="InterPro" id="IPR001173">
    <property type="entry name" value="Glyco_trans_2-like"/>
</dbReference>
<dbReference type="Proteomes" id="UP000839052">
    <property type="component" value="Chromosome"/>
</dbReference>
<dbReference type="InterPro" id="IPR029044">
    <property type="entry name" value="Nucleotide-diphossugar_trans"/>
</dbReference>
<dbReference type="RefSeq" id="WP_239797715.1">
    <property type="nucleotide sequence ID" value="NZ_OU912926.1"/>
</dbReference>
<keyword evidence="2" id="KW-0808">Transferase</keyword>
<dbReference type="EMBL" id="OU912926">
    <property type="protein sequence ID" value="CAG9934025.1"/>
    <property type="molecule type" value="Genomic_DNA"/>
</dbReference>
<accession>A0ABM8Z2D1</accession>
<evidence type="ECO:0000313" key="2">
    <source>
        <dbReference type="EMBL" id="CAG9934025.1"/>
    </source>
</evidence>
<proteinExistence type="predicted"/>
<evidence type="ECO:0000259" key="1">
    <source>
        <dbReference type="Pfam" id="PF00535"/>
    </source>
</evidence>
<reference evidence="2 3" key="1">
    <citation type="submission" date="2021-10" db="EMBL/GenBank/DDBJ databases">
        <authorList>
            <person name="Koch H."/>
        </authorList>
    </citation>
    <scope>NUCLEOTIDE SEQUENCE [LARGE SCALE GENOMIC DNA]</scope>
    <source>
        <strain evidence="2">6680</strain>
    </source>
</reference>
<dbReference type="PANTHER" id="PTHR22916">
    <property type="entry name" value="GLYCOSYLTRANSFERASE"/>
    <property type="match status" value="1"/>
</dbReference>
<feature type="domain" description="Glycosyltransferase 2-like" evidence="1">
    <location>
        <begin position="5"/>
        <end position="141"/>
    </location>
</feature>
<gene>
    <name evidence="2" type="primary">wbcC</name>
    <name evidence="2" type="ORF">NTG6680_2776</name>
</gene>
<organism evidence="2 3">
    <name type="scientific">Candidatus Nitrotoga arctica</name>
    <dbReference type="NCBI Taxonomy" id="453162"/>
    <lineage>
        <taxon>Bacteria</taxon>
        <taxon>Pseudomonadati</taxon>
        <taxon>Pseudomonadota</taxon>
        <taxon>Betaproteobacteria</taxon>
        <taxon>Nitrosomonadales</taxon>
        <taxon>Gallionellaceae</taxon>
        <taxon>Candidatus Nitrotoga</taxon>
    </lineage>
</organism>